<dbReference type="Proteomes" id="UP000593562">
    <property type="component" value="Unassembled WGS sequence"/>
</dbReference>
<protein>
    <submittedName>
        <fullName evidence="2">Uncharacterized protein</fullName>
    </submittedName>
</protein>
<reference evidence="2 3" key="1">
    <citation type="journal article" date="2020" name="Nat. Commun.">
        <title>Genome of Tripterygium wilfordii and identification of cytochrome P450 involved in triptolide biosynthesis.</title>
        <authorList>
            <person name="Tu L."/>
            <person name="Su P."/>
            <person name="Zhang Z."/>
            <person name="Gao L."/>
            <person name="Wang J."/>
            <person name="Hu T."/>
            <person name="Zhou J."/>
            <person name="Zhang Y."/>
            <person name="Zhao Y."/>
            <person name="Liu Y."/>
            <person name="Song Y."/>
            <person name="Tong Y."/>
            <person name="Lu Y."/>
            <person name="Yang J."/>
            <person name="Xu C."/>
            <person name="Jia M."/>
            <person name="Peters R.J."/>
            <person name="Huang L."/>
            <person name="Gao W."/>
        </authorList>
    </citation>
    <scope>NUCLEOTIDE SEQUENCE [LARGE SCALE GENOMIC DNA]</scope>
    <source>
        <strain evidence="3">cv. XIE 37</strain>
        <tissue evidence="2">Leaf</tissue>
    </source>
</reference>
<comment type="caution">
    <text evidence="2">The sequence shown here is derived from an EMBL/GenBank/DDBJ whole genome shotgun (WGS) entry which is preliminary data.</text>
</comment>
<evidence type="ECO:0000313" key="3">
    <source>
        <dbReference type="Proteomes" id="UP000593562"/>
    </source>
</evidence>
<dbReference type="PANTHER" id="PTHR31115:SF4">
    <property type="entry name" value="SPECTRIN BETA CHAIN, BRAIN"/>
    <property type="match status" value="1"/>
</dbReference>
<evidence type="ECO:0000256" key="1">
    <source>
        <dbReference type="SAM" id="MobiDB-lite"/>
    </source>
</evidence>
<organism evidence="2 3">
    <name type="scientific">Tripterygium wilfordii</name>
    <name type="common">Thunder God vine</name>
    <dbReference type="NCBI Taxonomy" id="458696"/>
    <lineage>
        <taxon>Eukaryota</taxon>
        <taxon>Viridiplantae</taxon>
        <taxon>Streptophyta</taxon>
        <taxon>Embryophyta</taxon>
        <taxon>Tracheophyta</taxon>
        <taxon>Spermatophyta</taxon>
        <taxon>Magnoliopsida</taxon>
        <taxon>eudicotyledons</taxon>
        <taxon>Gunneridae</taxon>
        <taxon>Pentapetalae</taxon>
        <taxon>rosids</taxon>
        <taxon>fabids</taxon>
        <taxon>Celastrales</taxon>
        <taxon>Celastraceae</taxon>
        <taxon>Tripterygium</taxon>
    </lineage>
</organism>
<feature type="region of interest" description="Disordered" evidence="1">
    <location>
        <begin position="181"/>
        <end position="213"/>
    </location>
</feature>
<accession>A0A7J7DFM5</accession>
<dbReference type="EMBL" id="JAAARO010000007">
    <property type="protein sequence ID" value="KAF5744866.1"/>
    <property type="molecule type" value="Genomic_DNA"/>
</dbReference>
<evidence type="ECO:0000313" key="2">
    <source>
        <dbReference type="EMBL" id="KAF5744866.1"/>
    </source>
</evidence>
<sequence>MQREIFNQQNSSESPTKETSASGIYVDYALILGSRIYEREGNGKLFENLKLHSCLLVFAASLRRLRGQMFSPGNNLSRGSSMPLSDIPPLPQFLRLEPITSTNQKYTRSGELRRVLGVPHGTTSEDHSFGVAQLKPPPPVATEELKHFKESIQDASRQARDRAKMLRESIFKLEKYKEALSTRKRQRSDLSFDERLVGSKLANVGKPESKKLS</sequence>
<gene>
    <name evidence="2" type="ORF">HS088_TW07G00447</name>
</gene>
<keyword evidence="3" id="KW-1185">Reference proteome</keyword>
<dbReference type="InParanoid" id="A0A7J7DFM5"/>
<dbReference type="PANTHER" id="PTHR31115">
    <property type="entry name" value="OS05G0107300 PROTEIN"/>
    <property type="match status" value="1"/>
</dbReference>
<dbReference type="AlphaFoldDB" id="A0A7J7DFM5"/>
<name>A0A7J7DFM5_TRIWF</name>
<feature type="compositionally biased region" description="Basic and acidic residues" evidence="1">
    <location>
        <begin position="181"/>
        <end position="197"/>
    </location>
</feature>
<proteinExistence type="predicted"/>